<sequence>MSYTFTKEERLCSKRLIDGLFHNGSSFVLYPYRIVFLLANNQHDNDGPPAQCILSVSKKRFKRAVDRNFIKRRMREAYRLQKSSLYGFLHEHSVHLLVAFQYIGKEKLPSVQLHQRMGLVLDKLKDESSKVFLDLDS</sequence>
<comment type="catalytic activity">
    <reaction evidence="6">
        <text>Endonucleolytic cleavage of RNA, removing 5'-extranucleotides from tRNA precursor.</text>
        <dbReference type="EC" id="3.1.26.5"/>
    </reaction>
</comment>
<dbReference type="Gene3D" id="3.30.230.10">
    <property type="match status" value="1"/>
</dbReference>
<dbReference type="InterPro" id="IPR014721">
    <property type="entry name" value="Ribsml_uS5_D2-typ_fold_subgr"/>
</dbReference>
<comment type="caution">
    <text evidence="7">The sequence shown here is derived from an EMBL/GenBank/DDBJ whole genome shotgun (WGS) entry which is preliminary data.</text>
</comment>
<comment type="similarity">
    <text evidence="6">Belongs to the RnpA family.</text>
</comment>
<keyword evidence="5 6" id="KW-0694">RNA-binding</keyword>
<evidence type="ECO:0000313" key="8">
    <source>
        <dbReference type="Proteomes" id="UP000620550"/>
    </source>
</evidence>
<keyword evidence="8" id="KW-1185">Reference proteome</keyword>
<keyword evidence="2 6" id="KW-0540">Nuclease</keyword>
<keyword evidence="3 6" id="KW-0255">Endonuclease</keyword>
<evidence type="ECO:0000256" key="2">
    <source>
        <dbReference type="ARBA" id="ARBA00022722"/>
    </source>
</evidence>
<evidence type="ECO:0000256" key="4">
    <source>
        <dbReference type="ARBA" id="ARBA00022801"/>
    </source>
</evidence>
<dbReference type="Proteomes" id="UP000620550">
    <property type="component" value="Unassembled WGS sequence"/>
</dbReference>
<evidence type="ECO:0000256" key="3">
    <source>
        <dbReference type="ARBA" id="ARBA00022759"/>
    </source>
</evidence>
<dbReference type="HAMAP" id="MF_00227">
    <property type="entry name" value="RNase_P"/>
    <property type="match status" value="1"/>
</dbReference>
<organism evidence="7 8">
    <name type="scientific">Sphingobacterium griseoflavum</name>
    <dbReference type="NCBI Taxonomy" id="1474952"/>
    <lineage>
        <taxon>Bacteria</taxon>
        <taxon>Pseudomonadati</taxon>
        <taxon>Bacteroidota</taxon>
        <taxon>Sphingobacteriia</taxon>
        <taxon>Sphingobacteriales</taxon>
        <taxon>Sphingobacteriaceae</taxon>
        <taxon>Sphingobacterium</taxon>
    </lineage>
</organism>
<accession>A0ABQ3HQE6</accession>
<dbReference type="InterPro" id="IPR000100">
    <property type="entry name" value="RNase_P"/>
</dbReference>
<comment type="function">
    <text evidence="6">RNaseP catalyzes the removal of the 5'-leader sequence from pre-tRNA to produce the mature 5'-terminus. It can also cleave other RNA substrates such as 4.5S RNA. The protein component plays an auxiliary but essential role in vivo by binding to the 5'-leader sequence and broadening the substrate specificity of the ribozyme.</text>
</comment>
<evidence type="ECO:0000256" key="1">
    <source>
        <dbReference type="ARBA" id="ARBA00022694"/>
    </source>
</evidence>
<dbReference type="EC" id="3.1.26.5" evidence="6"/>
<evidence type="ECO:0000256" key="6">
    <source>
        <dbReference type="HAMAP-Rule" id="MF_00227"/>
    </source>
</evidence>
<evidence type="ECO:0000256" key="5">
    <source>
        <dbReference type="ARBA" id="ARBA00022884"/>
    </source>
</evidence>
<dbReference type="RefSeq" id="WP_189625011.1">
    <property type="nucleotide sequence ID" value="NZ_BNAF01000002.1"/>
</dbReference>
<dbReference type="SUPFAM" id="SSF54211">
    <property type="entry name" value="Ribosomal protein S5 domain 2-like"/>
    <property type="match status" value="1"/>
</dbReference>
<dbReference type="Pfam" id="PF00825">
    <property type="entry name" value="Ribonuclease_P"/>
    <property type="match status" value="1"/>
</dbReference>
<dbReference type="EMBL" id="BNAF01000002">
    <property type="protein sequence ID" value="GHE23500.1"/>
    <property type="molecule type" value="Genomic_DNA"/>
</dbReference>
<keyword evidence="4 6" id="KW-0378">Hydrolase</keyword>
<name>A0ABQ3HQE6_9SPHI</name>
<dbReference type="InterPro" id="IPR020568">
    <property type="entry name" value="Ribosomal_Su5_D2-typ_SF"/>
</dbReference>
<proteinExistence type="inferred from homology"/>
<reference evidence="8" key="1">
    <citation type="journal article" date="2019" name="Int. J. Syst. Evol. Microbiol.">
        <title>The Global Catalogue of Microorganisms (GCM) 10K type strain sequencing project: providing services to taxonomists for standard genome sequencing and annotation.</title>
        <authorList>
            <consortium name="The Broad Institute Genomics Platform"/>
            <consortium name="The Broad Institute Genome Sequencing Center for Infectious Disease"/>
            <person name="Wu L."/>
            <person name="Ma J."/>
        </authorList>
    </citation>
    <scope>NUCLEOTIDE SEQUENCE [LARGE SCALE GENOMIC DNA]</scope>
    <source>
        <strain evidence="8">CGMCC 1.12966</strain>
    </source>
</reference>
<keyword evidence="1 6" id="KW-0819">tRNA processing</keyword>
<protein>
    <recommendedName>
        <fullName evidence="6">Ribonuclease P protein component</fullName>
        <shortName evidence="6">RNase P protein</shortName>
        <shortName evidence="6">RNaseP protein</shortName>
        <ecNumber evidence="6">3.1.26.5</ecNumber>
    </recommendedName>
    <alternativeName>
        <fullName evidence="6">Protein C5</fullName>
    </alternativeName>
</protein>
<gene>
    <name evidence="6" type="primary">rnpA</name>
    <name evidence="7" type="ORF">GCM10017764_04680</name>
</gene>
<evidence type="ECO:0000313" key="7">
    <source>
        <dbReference type="EMBL" id="GHE23500.1"/>
    </source>
</evidence>
<comment type="subunit">
    <text evidence="6">Consists of a catalytic RNA component (M1 or rnpB) and a protein subunit.</text>
</comment>